<organism evidence="2 3">
    <name type="scientific">Arachis hypogaea</name>
    <name type="common">Peanut</name>
    <dbReference type="NCBI Taxonomy" id="3818"/>
    <lineage>
        <taxon>Eukaryota</taxon>
        <taxon>Viridiplantae</taxon>
        <taxon>Streptophyta</taxon>
        <taxon>Embryophyta</taxon>
        <taxon>Tracheophyta</taxon>
        <taxon>Spermatophyta</taxon>
        <taxon>Magnoliopsida</taxon>
        <taxon>eudicotyledons</taxon>
        <taxon>Gunneridae</taxon>
        <taxon>Pentapetalae</taxon>
        <taxon>rosids</taxon>
        <taxon>fabids</taxon>
        <taxon>Fabales</taxon>
        <taxon>Fabaceae</taxon>
        <taxon>Papilionoideae</taxon>
        <taxon>50 kb inversion clade</taxon>
        <taxon>dalbergioids sensu lato</taxon>
        <taxon>Dalbergieae</taxon>
        <taxon>Pterocarpus clade</taxon>
        <taxon>Arachis</taxon>
    </lineage>
</organism>
<reference evidence="2 3" key="1">
    <citation type="submission" date="2020-01" db="EMBL/GenBank/DDBJ databases">
        <title>Genome sequence of Arachis hypogaea, cultivar Shitouqi.</title>
        <authorList>
            <person name="Zhuang W."/>
            <person name="Chen H."/>
            <person name="Varshney R."/>
            <person name="Wang D."/>
            <person name="Ming R."/>
        </authorList>
    </citation>
    <scope>NUCLEOTIDE SEQUENCE [LARGE SCALE GENOMIC DNA]</scope>
    <source>
        <tissue evidence="2">Young leaf</tissue>
    </source>
</reference>
<proteinExistence type="predicted"/>
<sequence>MKCFYPALHKLEEVHLFYCRKLKTFQFESQEFQCPQAENQAIFLPKKVIPYLKFLAVSKEEIMMMLHGQFHVNNLSNLEALQLQCFHDDSDTLPYEFLQRLPNIENLIVCCSSFKEIFCTKRPTMDCVKEIIPQVKCLQLSSLSQLNSIGLEHSWVQHISENIQKLQIDKCHSLRSIVPSENSASAEEYVHRNCESLKEVVSEEVEELSGHVEEEIIVFHKLKTLSLRSLPNLGRFYNGNIELKFPSLLHLLLIDCSKMESFCAGTVSVNSWMEVQFKDEEDTEVDPFDEDTEVDPFGEKHAFLVEGDLNCAVRNVFEGYVLIPLSF</sequence>
<dbReference type="EMBL" id="CP031001">
    <property type="protein sequence ID" value="QHN75653.1"/>
    <property type="molecule type" value="Genomic_DNA"/>
</dbReference>
<evidence type="ECO:0000259" key="1">
    <source>
        <dbReference type="Pfam" id="PF23247"/>
    </source>
</evidence>
<dbReference type="Proteomes" id="UP000464620">
    <property type="component" value="Chromosome B09"/>
</dbReference>
<dbReference type="Pfam" id="PF23247">
    <property type="entry name" value="LRR_RPS2"/>
    <property type="match status" value="1"/>
</dbReference>
<name>A0A6B9V2P6_ARAHY</name>
<feature type="domain" description="Disease resistance protein At4g27190-like leucine-rich repeats" evidence="1">
    <location>
        <begin position="53"/>
        <end position="180"/>
    </location>
</feature>
<gene>
    <name evidence="2" type="ORF">DS421_19g637120</name>
</gene>
<dbReference type="InterPro" id="IPR057135">
    <property type="entry name" value="At4g27190-like_LRR"/>
</dbReference>
<evidence type="ECO:0000313" key="2">
    <source>
        <dbReference type="EMBL" id="QHN75653.1"/>
    </source>
</evidence>
<dbReference type="AlphaFoldDB" id="A0A6B9V2P6"/>
<accession>A0A6B9V2P6</accession>
<dbReference type="InterPro" id="IPR032675">
    <property type="entry name" value="LRR_dom_sf"/>
</dbReference>
<dbReference type="SUPFAM" id="SSF52047">
    <property type="entry name" value="RNI-like"/>
    <property type="match status" value="1"/>
</dbReference>
<evidence type="ECO:0000313" key="3">
    <source>
        <dbReference type="Proteomes" id="UP000464620"/>
    </source>
</evidence>
<dbReference type="Gene3D" id="3.80.10.10">
    <property type="entry name" value="Ribonuclease Inhibitor"/>
    <property type="match status" value="1"/>
</dbReference>
<protein>
    <recommendedName>
        <fullName evidence="1">Disease resistance protein At4g27190-like leucine-rich repeats domain-containing protein</fullName>
    </recommendedName>
</protein>